<evidence type="ECO:0000313" key="28">
    <source>
        <dbReference type="Proteomes" id="UP000001555"/>
    </source>
</evidence>
<keyword evidence="28" id="KW-1185">Reference proteome</keyword>
<dbReference type="EC" id="1.1.1.n12" evidence="4"/>
<evidence type="ECO:0000256" key="8">
    <source>
        <dbReference type="ARBA" id="ARBA00023002"/>
    </source>
</evidence>
<evidence type="ECO:0000256" key="18">
    <source>
        <dbReference type="ARBA" id="ARBA00065174"/>
    </source>
</evidence>
<dbReference type="GO" id="GO:0006633">
    <property type="term" value="P:fatty acid biosynthetic process"/>
    <property type="evidence" value="ECO:0000318"/>
    <property type="project" value="GO_Central"/>
</dbReference>
<evidence type="ECO:0000256" key="24">
    <source>
        <dbReference type="ARBA" id="ARBA00083097"/>
    </source>
</evidence>
<dbReference type="InterPro" id="IPR020904">
    <property type="entry name" value="Sc_DH/Rdtase_CS"/>
</dbReference>
<comment type="catalytic activity">
    <reaction evidence="17">
        <text>a (3R)-3-hydroxyacyl-CoA + NAD(+) = a 3-oxoacyl-CoA + NADH + H(+)</text>
        <dbReference type="Rhea" id="RHEA:32711"/>
        <dbReference type="ChEBI" id="CHEBI:15378"/>
        <dbReference type="ChEBI" id="CHEBI:57319"/>
        <dbReference type="ChEBI" id="CHEBI:57540"/>
        <dbReference type="ChEBI" id="CHEBI:57945"/>
        <dbReference type="ChEBI" id="CHEBI:90726"/>
        <dbReference type="EC" id="1.1.1.n12"/>
    </reaction>
    <physiologicalReaction direction="left-to-right" evidence="17">
        <dbReference type="Rhea" id="RHEA:32712"/>
    </physiologicalReaction>
</comment>
<keyword evidence="7" id="KW-0276">Fatty acid metabolism</keyword>
<sequence length="252" mass="25765">MSSFPSFFEDRLALVIGGGGGIGGCVCQALAKEGCRVILADINLDGAAAIVKSLQGTGHEALQVDVGQAKSVTSLFENISRLCSKPASILVNCAGIGIDPTPFVDLLEKDFDDVIRVNLKGTFLITQAAARAMTAANVCDGAIVNIASFAAKLCPPGRCAYVVSKAALVALTKVAAKELGSQGIRVNSVLPALTSTPLSASAKMAAEREKTLAAIPLKRACRPDEVANVIVFLCGPGSSFMTGAALEISGGL</sequence>
<evidence type="ECO:0000256" key="23">
    <source>
        <dbReference type="ARBA" id="ARBA00081936"/>
    </source>
</evidence>
<evidence type="ECO:0000256" key="19">
    <source>
        <dbReference type="ARBA" id="ARBA00066822"/>
    </source>
</evidence>
<evidence type="ECO:0000313" key="26">
    <source>
        <dbReference type="EMBL" id="EEC03489.1"/>
    </source>
</evidence>
<organism>
    <name type="scientific">Ixodes scapularis</name>
    <name type="common">Black-legged tick</name>
    <name type="synonym">Deer tick</name>
    <dbReference type="NCBI Taxonomy" id="6945"/>
    <lineage>
        <taxon>Eukaryota</taxon>
        <taxon>Metazoa</taxon>
        <taxon>Ecdysozoa</taxon>
        <taxon>Arthropoda</taxon>
        <taxon>Chelicerata</taxon>
        <taxon>Arachnida</taxon>
        <taxon>Acari</taxon>
        <taxon>Parasitiformes</taxon>
        <taxon>Ixodida</taxon>
        <taxon>Ixodoidea</taxon>
        <taxon>Ixodidae</taxon>
        <taxon>Ixodinae</taxon>
        <taxon>Ixodes</taxon>
    </lineage>
</organism>
<comment type="pathway">
    <text evidence="13">Steroid biosynthesis; estrogen biosynthesis.</text>
</comment>
<dbReference type="GO" id="GO:0016616">
    <property type="term" value="F:oxidoreductase activity, acting on the CH-OH group of donors, NAD or NADP as acceptor"/>
    <property type="evidence" value="ECO:0000318"/>
    <property type="project" value="GO_Central"/>
</dbReference>
<evidence type="ECO:0000256" key="21">
    <source>
        <dbReference type="ARBA" id="ARBA00077835"/>
    </source>
</evidence>
<evidence type="ECO:0000256" key="12">
    <source>
        <dbReference type="ARBA" id="ARBA00023160"/>
    </source>
</evidence>
<dbReference type="FunCoup" id="B7PA67">
    <property type="interactions" value="562"/>
</dbReference>
<keyword evidence="12" id="KW-0275">Fatty acid biosynthesis</keyword>
<comment type="similarity">
    <text evidence="3">Belongs to the short-chain dehydrogenases/reductases (SDR) family.</text>
</comment>
<evidence type="ECO:0000256" key="16">
    <source>
        <dbReference type="ARBA" id="ARBA00050435"/>
    </source>
</evidence>
<dbReference type="PaxDb" id="6945-B7PA67"/>
<evidence type="ECO:0000256" key="14">
    <source>
        <dbReference type="ARBA" id="ARBA00049069"/>
    </source>
</evidence>
<comment type="subunit">
    <text evidence="18">Heterotetramer with CBR4; contains two molecules of HSD17B8 and CBR4.</text>
</comment>
<evidence type="ECO:0000256" key="2">
    <source>
        <dbReference type="ARBA" id="ARBA00005194"/>
    </source>
</evidence>
<dbReference type="InterPro" id="IPR002347">
    <property type="entry name" value="SDR_fam"/>
</dbReference>
<evidence type="ECO:0000256" key="13">
    <source>
        <dbReference type="ARBA" id="ARBA00037929"/>
    </source>
</evidence>
<keyword evidence="5" id="KW-0444">Lipid biosynthesis</keyword>
<dbReference type="PROSITE" id="PS00061">
    <property type="entry name" value="ADH_SHORT"/>
    <property type="match status" value="1"/>
</dbReference>
<evidence type="ECO:0000256" key="20">
    <source>
        <dbReference type="ARBA" id="ARBA00070911"/>
    </source>
</evidence>
<dbReference type="AlphaFoldDB" id="B7PA67"/>
<dbReference type="PANTHER" id="PTHR42760:SF83">
    <property type="entry name" value="(3R)-3-HYDROXYACYL-COA DEHYDROGENASE"/>
    <property type="match status" value="1"/>
</dbReference>
<name>B7PA67_IXOSC</name>
<proteinExistence type="inferred from homology"/>
<keyword evidence="6" id="KW-0597">Phosphoprotein</keyword>
<evidence type="ECO:0000256" key="9">
    <source>
        <dbReference type="ARBA" id="ARBA00023027"/>
    </source>
</evidence>
<dbReference type="EMBL" id="ABJB010401209">
    <property type="status" value="NOT_ANNOTATED_CDS"/>
    <property type="molecule type" value="Genomic_DNA"/>
</dbReference>
<dbReference type="EMBL" id="DS669613">
    <property type="protein sequence ID" value="EEC03489.1"/>
    <property type="molecule type" value="Genomic_DNA"/>
</dbReference>
<dbReference type="VEuPathDB" id="VectorBase:ISCP_023085"/>
<dbReference type="Gene3D" id="3.40.50.720">
    <property type="entry name" value="NAD(P)-binding Rossmann-like Domain"/>
    <property type="match status" value="1"/>
</dbReference>
<evidence type="ECO:0000256" key="6">
    <source>
        <dbReference type="ARBA" id="ARBA00022553"/>
    </source>
</evidence>
<dbReference type="GO" id="GO:0008210">
    <property type="term" value="P:estrogen metabolic process"/>
    <property type="evidence" value="ECO:0007669"/>
    <property type="project" value="UniProtKB-ARBA"/>
</dbReference>
<evidence type="ECO:0000256" key="3">
    <source>
        <dbReference type="ARBA" id="ARBA00006484"/>
    </source>
</evidence>
<keyword evidence="8 26" id="KW-0560">Oxidoreductase</keyword>
<dbReference type="VEuPathDB" id="VectorBase:ISCW017020"/>
<dbReference type="EC" id="1.1.1.239" evidence="19"/>
<evidence type="ECO:0000256" key="17">
    <source>
        <dbReference type="ARBA" id="ARBA00052680"/>
    </source>
</evidence>
<dbReference type="SUPFAM" id="SSF51735">
    <property type="entry name" value="NAD(P)-binding Rossmann-fold domains"/>
    <property type="match status" value="1"/>
</dbReference>
<dbReference type="Proteomes" id="UP000001555">
    <property type="component" value="Unassembled WGS sequence"/>
</dbReference>
<dbReference type="FunFam" id="3.40.50.720:FF:000231">
    <property type="entry name" value="Estradiol 17-beta-dehydrogenase 8"/>
    <property type="match status" value="1"/>
</dbReference>
<dbReference type="OrthoDB" id="1888931at2759"/>
<dbReference type="GO" id="GO:0005759">
    <property type="term" value="C:mitochondrial matrix"/>
    <property type="evidence" value="ECO:0007669"/>
    <property type="project" value="UniProtKB-SubCell"/>
</dbReference>
<protein>
    <recommendedName>
        <fullName evidence="20">(3R)-3-hydroxyacyl-CoA dehydrogenase</fullName>
        <ecNumber evidence="19">1.1.1.239</ecNumber>
        <ecNumber evidence="4">1.1.1.n12</ecNumber>
    </recommendedName>
    <alternativeName>
        <fullName evidence="22">17-beta-hydroxysteroid dehydrogenase 8</fullName>
    </alternativeName>
    <alternativeName>
        <fullName evidence="21">3-ketoacyl-[acyl-carrier-protein] reductase alpha subunit</fullName>
    </alternativeName>
    <alternativeName>
        <fullName evidence="24">3-oxoacyl-[acyl-carrier-protein] reductase</fullName>
    </alternativeName>
    <alternativeName>
        <fullName evidence="25">Estradiol 17-beta-dehydrogenase 8</fullName>
    </alternativeName>
    <alternativeName>
        <fullName evidence="23">Testosterone 17-beta-dehydrogenase 8</fullName>
    </alternativeName>
</protein>
<evidence type="ECO:0000256" key="1">
    <source>
        <dbReference type="ARBA" id="ARBA00004305"/>
    </source>
</evidence>
<evidence type="ECO:0000256" key="5">
    <source>
        <dbReference type="ARBA" id="ARBA00022516"/>
    </source>
</evidence>
<gene>
    <name evidence="26" type="ORF">IscW_ISCW017020</name>
</gene>
<dbReference type="EnsemblMetazoa" id="ISCW017020-RA">
    <property type="protein sequence ID" value="ISCW017020-PA"/>
    <property type="gene ID" value="ISCW017020"/>
</dbReference>
<reference evidence="26 28" key="1">
    <citation type="submission" date="2008-03" db="EMBL/GenBank/DDBJ databases">
        <title>Annotation of Ixodes scapularis.</title>
        <authorList>
            <consortium name="Ixodes scapularis Genome Project Consortium"/>
            <person name="Caler E."/>
            <person name="Hannick L.I."/>
            <person name="Bidwell S."/>
            <person name="Joardar V."/>
            <person name="Thiagarajan M."/>
            <person name="Amedeo P."/>
            <person name="Galinsky K.J."/>
            <person name="Schobel S."/>
            <person name="Inman J."/>
            <person name="Hostetler J."/>
            <person name="Miller J."/>
            <person name="Hammond M."/>
            <person name="Megy K."/>
            <person name="Lawson D."/>
            <person name="Kodira C."/>
            <person name="Sutton G."/>
            <person name="Meyer J."/>
            <person name="Hill C.A."/>
            <person name="Birren B."/>
            <person name="Nene V."/>
            <person name="Collins F."/>
            <person name="Alarcon-Chaidez F."/>
            <person name="Wikel S."/>
            <person name="Strausberg R."/>
        </authorList>
    </citation>
    <scope>NUCLEOTIDE SEQUENCE [LARGE SCALE GENOMIC DNA]</scope>
    <source>
        <strain evidence="28">Wikel</strain>
        <strain evidence="26">Wikel colony</strain>
    </source>
</reference>
<keyword evidence="11" id="KW-0496">Mitochondrion</keyword>
<accession>B7PA67</accession>
<dbReference type="HOGENOM" id="CLU_010194_1_3_1"/>
<dbReference type="VEuPathDB" id="VectorBase:ISCI017020"/>
<evidence type="ECO:0000256" key="25">
    <source>
        <dbReference type="ARBA" id="ARBA00083258"/>
    </source>
</evidence>
<dbReference type="GO" id="GO:0047035">
    <property type="term" value="F:testosterone dehydrogenase (NAD+) activity"/>
    <property type="evidence" value="ECO:0007669"/>
    <property type="project" value="UniProtKB-EC"/>
</dbReference>
<dbReference type="EMBL" id="ABJB010990318">
    <property type="status" value="NOT_ANNOTATED_CDS"/>
    <property type="molecule type" value="Genomic_DNA"/>
</dbReference>
<dbReference type="PRINTS" id="PR00080">
    <property type="entry name" value="SDRFAMILY"/>
</dbReference>
<reference evidence="27" key="2">
    <citation type="submission" date="2020-05" db="UniProtKB">
        <authorList>
            <consortium name="EnsemblMetazoa"/>
        </authorList>
    </citation>
    <scope>IDENTIFICATION</scope>
    <source>
        <strain evidence="27">wikel</strain>
    </source>
</reference>
<keyword evidence="9" id="KW-0520">NAD</keyword>
<dbReference type="STRING" id="6945.B7PA67"/>
<dbReference type="InterPro" id="IPR036291">
    <property type="entry name" value="NAD(P)-bd_dom_sf"/>
</dbReference>
<comment type="subcellular location">
    <subcellularLocation>
        <location evidence="1">Mitochondrion matrix</location>
    </subcellularLocation>
</comment>
<evidence type="ECO:0000256" key="4">
    <source>
        <dbReference type="ARBA" id="ARBA00012456"/>
    </source>
</evidence>
<evidence type="ECO:0000256" key="7">
    <source>
        <dbReference type="ARBA" id="ARBA00022832"/>
    </source>
</evidence>
<evidence type="ECO:0000256" key="22">
    <source>
        <dbReference type="ARBA" id="ARBA00081419"/>
    </source>
</evidence>
<comment type="pathway">
    <text evidence="2">Lipid metabolism; fatty acid biosynthesis.</text>
</comment>
<dbReference type="GO" id="GO:0004303">
    <property type="term" value="F:estradiol 17-beta-dehydrogenase [NAD(P)+] activity"/>
    <property type="evidence" value="ECO:0007669"/>
    <property type="project" value="UniProtKB-EC"/>
</dbReference>
<dbReference type="CDD" id="cd05233">
    <property type="entry name" value="SDR_c"/>
    <property type="match status" value="1"/>
</dbReference>
<dbReference type="Pfam" id="PF13561">
    <property type="entry name" value="adh_short_C2"/>
    <property type="match status" value="1"/>
</dbReference>
<comment type="catalytic activity">
    <reaction evidence="15">
        <text>testosterone + NAD(+) = androst-4-ene-3,17-dione + NADH + H(+)</text>
        <dbReference type="Rhea" id="RHEA:14929"/>
        <dbReference type="ChEBI" id="CHEBI:15378"/>
        <dbReference type="ChEBI" id="CHEBI:16422"/>
        <dbReference type="ChEBI" id="CHEBI:17347"/>
        <dbReference type="ChEBI" id="CHEBI:57540"/>
        <dbReference type="ChEBI" id="CHEBI:57945"/>
        <dbReference type="EC" id="1.1.1.239"/>
    </reaction>
    <physiologicalReaction direction="left-to-right" evidence="15">
        <dbReference type="Rhea" id="RHEA:14930"/>
    </physiologicalReaction>
</comment>
<evidence type="ECO:0000313" key="27">
    <source>
        <dbReference type="EnsemblMetazoa" id="ISCW017020-PA"/>
    </source>
</evidence>
<comment type="catalytic activity">
    <reaction evidence="16">
        <text>17beta-hydroxy-5alpha-androstan-3-one + NAD(+) = 5alpha-androstan-3,17-dione + NADH + H(+)</text>
        <dbReference type="Rhea" id="RHEA:41992"/>
        <dbReference type="ChEBI" id="CHEBI:15378"/>
        <dbReference type="ChEBI" id="CHEBI:15994"/>
        <dbReference type="ChEBI" id="CHEBI:16330"/>
        <dbReference type="ChEBI" id="CHEBI:57540"/>
        <dbReference type="ChEBI" id="CHEBI:57945"/>
    </reaction>
    <physiologicalReaction direction="left-to-right" evidence="16">
        <dbReference type="Rhea" id="RHEA:41993"/>
    </physiologicalReaction>
</comment>
<dbReference type="PANTHER" id="PTHR42760">
    <property type="entry name" value="SHORT-CHAIN DEHYDROGENASES/REDUCTASES FAMILY MEMBER"/>
    <property type="match status" value="1"/>
</dbReference>
<comment type="catalytic activity">
    <reaction evidence="14">
        <text>17beta-estradiol + NAD(+) = estrone + NADH + H(+)</text>
        <dbReference type="Rhea" id="RHEA:24612"/>
        <dbReference type="ChEBI" id="CHEBI:15378"/>
        <dbReference type="ChEBI" id="CHEBI:16469"/>
        <dbReference type="ChEBI" id="CHEBI:17263"/>
        <dbReference type="ChEBI" id="CHEBI:57540"/>
        <dbReference type="ChEBI" id="CHEBI:57945"/>
        <dbReference type="EC" id="1.1.1.62"/>
    </reaction>
    <physiologicalReaction direction="left-to-right" evidence="14">
        <dbReference type="Rhea" id="RHEA:24613"/>
    </physiologicalReaction>
    <physiologicalReaction direction="right-to-left" evidence="14">
        <dbReference type="Rhea" id="RHEA:24614"/>
    </physiologicalReaction>
</comment>
<dbReference type="GO" id="GO:0048038">
    <property type="term" value="F:quinone binding"/>
    <property type="evidence" value="ECO:0000318"/>
    <property type="project" value="GO_Central"/>
</dbReference>
<evidence type="ECO:0000256" key="15">
    <source>
        <dbReference type="ARBA" id="ARBA00050232"/>
    </source>
</evidence>
<keyword evidence="10" id="KW-0443">Lipid metabolism</keyword>
<evidence type="ECO:0000256" key="11">
    <source>
        <dbReference type="ARBA" id="ARBA00023128"/>
    </source>
</evidence>
<dbReference type="InParanoid" id="B7PA67"/>
<evidence type="ECO:0000256" key="10">
    <source>
        <dbReference type="ARBA" id="ARBA00023098"/>
    </source>
</evidence>
<dbReference type="PRINTS" id="PR00081">
    <property type="entry name" value="GDHRDH"/>
</dbReference>